<dbReference type="InterPro" id="IPR004104">
    <property type="entry name" value="Gfo/Idh/MocA-like_OxRdtase_C"/>
</dbReference>
<dbReference type="Proteomes" id="UP000184536">
    <property type="component" value="Unassembled WGS sequence"/>
</dbReference>
<sequence>MRKLKVGIIGAGQIAEMTHIPNYFKYLEFVETVSVMDVNLDRAKYIAEKFHIPYYFSNYEEMLEKLELDAVSVCTPNKFHAEAAIAALNSGCHVLCEKPPAVSADEAERMTQAAKENGKILTYNFHFRYSEEIQAIKKFIVAEELGDVYAAKIEALRRRGIPGWGAFINKEIQGGGPLIDIGVHMLDAALYLMGYPEVDYVSASTYRRIGDKAGVGLMGSWDPKQFTVEDSAFGYIRFKNSASILFQTSFALNMKERSIMNVHLFGEKAGASVFPPAIYTEKHGNLLDIELPFLQEADRHSKSIRHFIEACLGNEAVLCTAEEGLMIQRIIDAIYRSAEIGQAVKL</sequence>
<comment type="similarity">
    <text evidence="1">Belongs to the Gfo/Idh/MocA family.</text>
</comment>
<evidence type="ECO:0000256" key="1">
    <source>
        <dbReference type="ARBA" id="ARBA00010928"/>
    </source>
</evidence>
<protein>
    <submittedName>
        <fullName evidence="4">Predicted dehydrogenase</fullName>
    </submittedName>
</protein>
<dbReference type="EMBL" id="FQZV01000046">
    <property type="protein sequence ID" value="SHJ84785.1"/>
    <property type="molecule type" value="Genomic_DNA"/>
</dbReference>
<dbReference type="Pfam" id="PF02894">
    <property type="entry name" value="GFO_IDH_MocA_C"/>
    <property type="match status" value="1"/>
</dbReference>
<dbReference type="PANTHER" id="PTHR43249:SF1">
    <property type="entry name" value="D-GLUCOSIDE 3-DEHYDROGENASE"/>
    <property type="match status" value="1"/>
</dbReference>
<dbReference type="SUPFAM" id="SSF55347">
    <property type="entry name" value="Glyceraldehyde-3-phosphate dehydrogenase-like, C-terminal domain"/>
    <property type="match status" value="1"/>
</dbReference>
<evidence type="ECO:0000259" key="3">
    <source>
        <dbReference type="Pfam" id="PF02894"/>
    </source>
</evidence>
<name>A0A1M6MMR4_9FIRM</name>
<dbReference type="InterPro" id="IPR036291">
    <property type="entry name" value="NAD(P)-bd_dom_sf"/>
</dbReference>
<dbReference type="PANTHER" id="PTHR43249">
    <property type="entry name" value="UDP-N-ACETYL-2-AMINO-2-DEOXY-D-GLUCURONATE OXIDASE"/>
    <property type="match status" value="1"/>
</dbReference>
<dbReference type="OrthoDB" id="9815825at2"/>
<evidence type="ECO:0000313" key="4">
    <source>
        <dbReference type="EMBL" id="SHJ84785.1"/>
    </source>
</evidence>
<dbReference type="InterPro" id="IPR000683">
    <property type="entry name" value="Gfo/Idh/MocA-like_OxRdtase_N"/>
</dbReference>
<reference evidence="5" key="1">
    <citation type="submission" date="2016-11" db="EMBL/GenBank/DDBJ databases">
        <authorList>
            <person name="Varghese N."/>
            <person name="Submissions S."/>
        </authorList>
    </citation>
    <scope>NUCLEOTIDE SEQUENCE [LARGE SCALE GENOMIC DNA]</scope>
    <source>
        <strain evidence="5">DSM 17957</strain>
    </source>
</reference>
<keyword evidence="5" id="KW-1185">Reference proteome</keyword>
<dbReference type="STRING" id="1121919.SAMN02745975_03032"/>
<dbReference type="GO" id="GO:0000166">
    <property type="term" value="F:nucleotide binding"/>
    <property type="evidence" value="ECO:0007669"/>
    <property type="project" value="InterPro"/>
</dbReference>
<accession>A0A1M6MMR4</accession>
<dbReference type="Pfam" id="PF01408">
    <property type="entry name" value="GFO_IDH_MocA"/>
    <property type="match status" value="1"/>
</dbReference>
<dbReference type="Gene3D" id="3.30.360.10">
    <property type="entry name" value="Dihydrodipicolinate Reductase, domain 2"/>
    <property type="match status" value="1"/>
</dbReference>
<dbReference type="RefSeq" id="WP_110942072.1">
    <property type="nucleotide sequence ID" value="NZ_FQZV01000046.1"/>
</dbReference>
<dbReference type="InterPro" id="IPR052515">
    <property type="entry name" value="Gfo/Idh/MocA_Oxidoreductase"/>
</dbReference>
<gene>
    <name evidence="4" type="ORF">SAMN02745975_03032</name>
</gene>
<evidence type="ECO:0000259" key="2">
    <source>
        <dbReference type="Pfam" id="PF01408"/>
    </source>
</evidence>
<dbReference type="Gene3D" id="3.40.50.720">
    <property type="entry name" value="NAD(P)-binding Rossmann-like Domain"/>
    <property type="match status" value="1"/>
</dbReference>
<feature type="domain" description="Gfo/Idh/MocA-like oxidoreductase N-terminal" evidence="2">
    <location>
        <begin position="4"/>
        <end position="125"/>
    </location>
</feature>
<organism evidence="4 5">
    <name type="scientific">Geosporobacter subterraneus DSM 17957</name>
    <dbReference type="NCBI Taxonomy" id="1121919"/>
    <lineage>
        <taxon>Bacteria</taxon>
        <taxon>Bacillati</taxon>
        <taxon>Bacillota</taxon>
        <taxon>Clostridia</taxon>
        <taxon>Peptostreptococcales</taxon>
        <taxon>Thermotaleaceae</taxon>
        <taxon>Geosporobacter</taxon>
    </lineage>
</organism>
<feature type="domain" description="Gfo/Idh/MocA-like oxidoreductase C-terminal" evidence="3">
    <location>
        <begin position="137"/>
        <end position="346"/>
    </location>
</feature>
<dbReference type="SUPFAM" id="SSF51735">
    <property type="entry name" value="NAD(P)-binding Rossmann-fold domains"/>
    <property type="match status" value="1"/>
</dbReference>
<evidence type="ECO:0000313" key="5">
    <source>
        <dbReference type="Proteomes" id="UP000184536"/>
    </source>
</evidence>
<dbReference type="AlphaFoldDB" id="A0A1M6MMR4"/>
<proteinExistence type="inferred from homology"/>